<dbReference type="OrthoDB" id="444127at2759"/>
<evidence type="ECO:0008006" key="3">
    <source>
        <dbReference type="Google" id="ProtNLM"/>
    </source>
</evidence>
<protein>
    <recommendedName>
        <fullName evidence="3">Haloacid dehalogenase-like hydrolase</fullName>
    </recommendedName>
</protein>
<evidence type="ECO:0000313" key="2">
    <source>
        <dbReference type="Proteomes" id="UP000184063"/>
    </source>
</evidence>
<dbReference type="SUPFAM" id="SSF56784">
    <property type="entry name" value="HAD-like"/>
    <property type="match status" value="1"/>
</dbReference>
<proteinExistence type="predicted"/>
<dbReference type="GO" id="GO:0005634">
    <property type="term" value="C:nucleus"/>
    <property type="evidence" value="ECO:0007669"/>
    <property type="project" value="TreeGrafter"/>
</dbReference>
<dbReference type="VEuPathDB" id="FungiDB:ASPFODRAFT_41646"/>
<dbReference type="InterPro" id="IPR051828">
    <property type="entry name" value="HAD-like_hydrolase_domain"/>
</dbReference>
<organism evidence="1 2">
    <name type="scientific">Aspergillus luchuensis (strain CBS 106.47)</name>
    <dbReference type="NCBI Taxonomy" id="1137211"/>
    <lineage>
        <taxon>Eukaryota</taxon>
        <taxon>Fungi</taxon>
        <taxon>Dikarya</taxon>
        <taxon>Ascomycota</taxon>
        <taxon>Pezizomycotina</taxon>
        <taxon>Eurotiomycetes</taxon>
        <taxon>Eurotiomycetidae</taxon>
        <taxon>Eurotiales</taxon>
        <taxon>Aspergillaceae</taxon>
        <taxon>Aspergillus</taxon>
        <taxon>Aspergillus subgen. Circumdati</taxon>
    </lineage>
</organism>
<dbReference type="Gene3D" id="3.40.50.1000">
    <property type="entry name" value="HAD superfamily/HAD-like"/>
    <property type="match status" value="1"/>
</dbReference>
<reference evidence="2" key="1">
    <citation type="journal article" date="2017" name="Genome Biol.">
        <title>Comparative genomics reveals high biological diversity and specific adaptations in the industrially and medically important fungal genus Aspergillus.</title>
        <authorList>
            <person name="de Vries R.P."/>
            <person name="Riley R."/>
            <person name="Wiebenga A."/>
            <person name="Aguilar-Osorio G."/>
            <person name="Amillis S."/>
            <person name="Uchima C.A."/>
            <person name="Anderluh G."/>
            <person name="Asadollahi M."/>
            <person name="Askin M."/>
            <person name="Barry K."/>
            <person name="Battaglia E."/>
            <person name="Bayram O."/>
            <person name="Benocci T."/>
            <person name="Braus-Stromeyer S.A."/>
            <person name="Caldana C."/>
            <person name="Canovas D."/>
            <person name="Cerqueira G.C."/>
            <person name="Chen F."/>
            <person name="Chen W."/>
            <person name="Choi C."/>
            <person name="Clum A."/>
            <person name="Dos Santos R.A."/>
            <person name="Damasio A.R."/>
            <person name="Diallinas G."/>
            <person name="Emri T."/>
            <person name="Fekete E."/>
            <person name="Flipphi M."/>
            <person name="Freyberg S."/>
            <person name="Gallo A."/>
            <person name="Gournas C."/>
            <person name="Habgood R."/>
            <person name="Hainaut M."/>
            <person name="Harispe M.L."/>
            <person name="Henrissat B."/>
            <person name="Hilden K.S."/>
            <person name="Hope R."/>
            <person name="Hossain A."/>
            <person name="Karabika E."/>
            <person name="Karaffa L."/>
            <person name="Karanyi Z."/>
            <person name="Krasevec N."/>
            <person name="Kuo A."/>
            <person name="Kusch H."/>
            <person name="LaButti K."/>
            <person name="Lagendijk E.L."/>
            <person name="Lapidus A."/>
            <person name="Levasseur A."/>
            <person name="Lindquist E."/>
            <person name="Lipzen A."/>
            <person name="Logrieco A.F."/>
            <person name="MacCabe A."/>
            <person name="Maekelae M.R."/>
            <person name="Malavazi I."/>
            <person name="Melin P."/>
            <person name="Meyer V."/>
            <person name="Mielnichuk N."/>
            <person name="Miskei M."/>
            <person name="Molnar A.P."/>
            <person name="Mule G."/>
            <person name="Ngan C.Y."/>
            <person name="Orejas M."/>
            <person name="Orosz E."/>
            <person name="Ouedraogo J.P."/>
            <person name="Overkamp K.M."/>
            <person name="Park H.-S."/>
            <person name="Perrone G."/>
            <person name="Piumi F."/>
            <person name="Punt P.J."/>
            <person name="Ram A.F."/>
            <person name="Ramon A."/>
            <person name="Rauscher S."/>
            <person name="Record E."/>
            <person name="Riano-Pachon D.M."/>
            <person name="Robert V."/>
            <person name="Roehrig J."/>
            <person name="Ruller R."/>
            <person name="Salamov A."/>
            <person name="Salih N.S."/>
            <person name="Samson R.A."/>
            <person name="Sandor E."/>
            <person name="Sanguinetti M."/>
            <person name="Schuetze T."/>
            <person name="Sepcic K."/>
            <person name="Shelest E."/>
            <person name="Sherlock G."/>
            <person name="Sophianopoulou V."/>
            <person name="Squina F.M."/>
            <person name="Sun H."/>
            <person name="Susca A."/>
            <person name="Todd R.B."/>
            <person name="Tsang A."/>
            <person name="Unkles S.E."/>
            <person name="van de Wiele N."/>
            <person name="van Rossen-Uffink D."/>
            <person name="Oliveira J.V."/>
            <person name="Vesth T.C."/>
            <person name="Visser J."/>
            <person name="Yu J.-H."/>
            <person name="Zhou M."/>
            <person name="Andersen M.R."/>
            <person name="Archer D.B."/>
            <person name="Baker S.E."/>
            <person name="Benoit I."/>
            <person name="Brakhage A.A."/>
            <person name="Braus G.H."/>
            <person name="Fischer R."/>
            <person name="Frisvad J.C."/>
            <person name="Goldman G.H."/>
            <person name="Houbraken J."/>
            <person name="Oakley B."/>
            <person name="Pocsi I."/>
            <person name="Scazzocchio C."/>
            <person name="Seiboth B."/>
            <person name="vanKuyk P.A."/>
            <person name="Wortman J."/>
            <person name="Dyer P.S."/>
            <person name="Grigoriev I.V."/>
        </authorList>
    </citation>
    <scope>NUCLEOTIDE SEQUENCE [LARGE SCALE GENOMIC DNA]</scope>
    <source>
        <strain evidence="2">CBS 106.47</strain>
    </source>
</reference>
<dbReference type="PANTHER" id="PTHR46191">
    <property type="match status" value="1"/>
</dbReference>
<dbReference type="Proteomes" id="UP000184063">
    <property type="component" value="Unassembled WGS sequence"/>
</dbReference>
<dbReference type="InterPro" id="IPR036412">
    <property type="entry name" value="HAD-like_sf"/>
</dbReference>
<dbReference type="Gene3D" id="1.10.150.720">
    <property type="entry name" value="Haloacid dehalogenase-like hydrolase"/>
    <property type="match status" value="1"/>
</dbReference>
<dbReference type="InterPro" id="IPR023214">
    <property type="entry name" value="HAD_sf"/>
</dbReference>
<sequence>MNSLNINARSFSAPKRQRTLLLTLDAFGTLFYPHPPVPEQYAATAHEFGLPPATVTPQKLEAAFKDVYRAQCERWPNYGRADVLYGKYGGPRQWWQEVIQESFARLFTPDRGRPSALGLGDEKFELPPGMVDALLDRFAGDGGYALFKDVVPFFARMRELKGSTTRKFDRILLGVISNSDDRVPAVLKALGMRVGDMRADQDLSSIDLPGFEERGQVGDSAAILKSQPDVDVDLVITSYEAGDSKPNRLIFDVAKRQAQLLAGKYGHKHDSHLMGLDETDDWICVHVGDEYEKDYLAAIRAGWQGYLIPRENRQEYSAKTINSLMDLFNELKMLE</sequence>
<dbReference type="EMBL" id="KV878237">
    <property type="protein sequence ID" value="OJZ91238.1"/>
    <property type="molecule type" value="Genomic_DNA"/>
</dbReference>
<evidence type="ECO:0000313" key="1">
    <source>
        <dbReference type="EMBL" id="OJZ91238.1"/>
    </source>
</evidence>
<dbReference type="InterPro" id="IPR044924">
    <property type="entry name" value="HAD-SF_hydro_IA_REG-2-like_cap"/>
</dbReference>
<accession>A0A1M3TWL3</accession>
<dbReference type="PANTHER" id="PTHR46191:SF2">
    <property type="entry name" value="HALOACID DEHALOGENASE-LIKE HYDROLASE DOMAIN-CONTAINING PROTEIN 3"/>
    <property type="match status" value="1"/>
</dbReference>
<dbReference type="AlphaFoldDB" id="A0A1M3TWL3"/>
<name>A0A1M3TWL3_ASPLC</name>
<gene>
    <name evidence="1" type="ORF">ASPFODRAFT_41646</name>
</gene>